<feature type="region of interest" description="Disordered" evidence="1">
    <location>
        <begin position="71"/>
        <end position="94"/>
    </location>
</feature>
<evidence type="ECO:0000313" key="2">
    <source>
        <dbReference type="EMBL" id="GAA56486.1"/>
    </source>
</evidence>
<accession>G7YU56</accession>
<feature type="compositionally biased region" description="Polar residues" evidence="1">
    <location>
        <begin position="82"/>
        <end position="94"/>
    </location>
</feature>
<evidence type="ECO:0000256" key="1">
    <source>
        <dbReference type="SAM" id="MobiDB-lite"/>
    </source>
</evidence>
<feature type="region of interest" description="Disordered" evidence="1">
    <location>
        <begin position="1"/>
        <end position="39"/>
    </location>
</feature>
<dbReference type="Proteomes" id="UP000008909">
    <property type="component" value="Unassembled WGS sequence"/>
</dbReference>
<sequence>MESRVRAASANLCHSNGDGTARSSRSHRKPQTRRSLSTTSSGIWLDGYTVRRVECPSAEMIDDANPKLDEKGRLRFRRTRPDLQSSLSTGNQSPSRFCRALKISVETLTRVVENPRTSLHLLLQLT</sequence>
<protein>
    <submittedName>
        <fullName evidence="2">Uncharacterized protein</fullName>
    </submittedName>
</protein>
<organism evidence="2 3">
    <name type="scientific">Clonorchis sinensis</name>
    <name type="common">Chinese liver fluke</name>
    <dbReference type="NCBI Taxonomy" id="79923"/>
    <lineage>
        <taxon>Eukaryota</taxon>
        <taxon>Metazoa</taxon>
        <taxon>Spiralia</taxon>
        <taxon>Lophotrochozoa</taxon>
        <taxon>Platyhelminthes</taxon>
        <taxon>Trematoda</taxon>
        <taxon>Digenea</taxon>
        <taxon>Opisthorchiida</taxon>
        <taxon>Opisthorchiata</taxon>
        <taxon>Opisthorchiidae</taxon>
        <taxon>Clonorchis</taxon>
    </lineage>
</organism>
<reference evidence="2" key="1">
    <citation type="journal article" date="2011" name="Genome Biol.">
        <title>The draft genome of the carcinogenic human liver fluke Clonorchis sinensis.</title>
        <authorList>
            <person name="Wang X."/>
            <person name="Chen W."/>
            <person name="Huang Y."/>
            <person name="Sun J."/>
            <person name="Men J."/>
            <person name="Liu H."/>
            <person name="Luo F."/>
            <person name="Guo L."/>
            <person name="Lv X."/>
            <person name="Deng C."/>
            <person name="Zhou C."/>
            <person name="Fan Y."/>
            <person name="Li X."/>
            <person name="Huang L."/>
            <person name="Hu Y."/>
            <person name="Liang C."/>
            <person name="Hu X."/>
            <person name="Xu J."/>
            <person name="Yu X."/>
        </authorList>
    </citation>
    <scope>NUCLEOTIDE SEQUENCE [LARGE SCALE GENOMIC DNA]</scope>
    <source>
        <strain evidence="2">Henan</strain>
    </source>
</reference>
<feature type="compositionally biased region" description="Polar residues" evidence="1">
    <location>
        <begin position="12"/>
        <end position="23"/>
    </location>
</feature>
<dbReference type="AlphaFoldDB" id="G7YU56"/>
<keyword evidence="3" id="KW-1185">Reference proteome</keyword>
<reference key="2">
    <citation type="submission" date="2011-10" db="EMBL/GenBank/DDBJ databases">
        <title>The genome and transcriptome sequence of Clonorchis sinensis provide insights into the carcinogenic liver fluke.</title>
        <authorList>
            <person name="Wang X."/>
            <person name="Huang Y."/>
            <person name="Chen W."/>
            <person name="Liu H."/>
            <person name="Guo L."/>
            <person name="Chen Y."/>
            <person name="Luo F."/>
            <person name="Zhou W."/>
            <person name="Sun J."/>
            <person name="Mao Q."/>
            <person name="Liang P."/>
            <person name="Zhou C."/>
            <person name="Tian Y."/>
            <person name="Men J."/>
            <person name="Lv X."/>
            <person name="Huang L."/>
            <person name="Zhou J."/>
            <person name="Hu Y."/>
            <person name="Li R."/>
            <person name="Zhang F."/>
            <person name="Lei H."/>
            <person name="Li X."/>
            <person name="Hu X."/>
            <person name="Liang C."/>
            <person name="Xu J."/>
            <person name="Wu Z."/>
            <person name="Yu X."/>
        </authorList>
    </citation>
    <scope>NUCLEOTIDE SEQUENCE</scope>
    <source>
        <strain>Henan</strain>
    </source>
</reference>
<evidence type="ECO:0000313" key="3">
    <source>
        <dbReference type="Proteomes" id="UP000008909"/>
    </source>
</evidence>
<name>G7YU56_CLOSI</name>
<proteinExistence type="predicted"/>
<gene>
    <name evidence="2" type="ORF">CLF_110986</name>
</gene>
<dbReference type="EMBL" id="DF144271">
    <property type="protein sequence ID" value="GAA56486.1"/>
    <property type="molecule type" value="Genomic_DNA"/>
</dbReference>